<keyword evidence="8" id="KW-1185">Reference proteome</keyword>
<dbReference type="Gene3D" id="3.30.70.20">
    <property type="match status" value="1"/>
</dbReference>
<dbReference type="EMBL" id="AWTP01000056">
    <property type="protein sequence ID" value="KGH17796.1"/>
    <property type="molecule type" value="Genomic_DNA"/>
</dbReference>
<dbReference type="RefSeq" id="WP_034382744.1">
    <property type="nucleotide sequence ID" value="NZ_AWTM01000061.1"/>
</dbReference>
<dbReference type="Proteomes" id="UP000029549">
    <property type="component" value="Unassembled WGS sequence"/>
</dbReference>
<dbReference type="PANTHER" id="PTHR43687:SF4">
    <property type="entry name" value="BLR5484 PROTEIN"/>
    <property type="match status" value="1"/>
</dbReference>
<name>A0A0E3CHI5_9BURK</name>
<feature type="domain" description="4Fe-4S ferredoxin-type" evidence="5">
    <location>
        <begin position="31"/>
        <end position="61"/>
    </location>
</feature>
<evidence type="ECO:0000256" key="2">
    <source>
        <dbReference type="ARBA" id="ARBA00022723"/>
    </source>
</evidence>
<dbReference type="Pfam" id="PF13187">
    <property type="entry name" value="Fer4_9"/>
    <property type="match status" value="1"/>
</dbReference>
<evidence type="ECO:0000259" key="5">
    <source>
        <dbReference type="PROSITE" id="PS51379"/>
    </source>
</evidence>
<proteinExistence type="predicted"/>
<protein>
    <submittedName>
        <fullName evidence="7">4Fe-4S ferredoxin</fullName>
    </submittedName>
</protein>
<feature type="domain" description="4Fe-4S ferredoxin-type" evidence="5">
    <location>
        <begin position="1"/>
        <end position="30"/>
    </location>
</feature>
<organism evidence="7 8">
    <name type="scientific">Comamonas thiooxydans</name>
    <dbReference type="NCBI Taxonomy" id="363952"/>
    <lineage>
        <taxon>Bacteria</taxon>
        <taxon>Pseudomonadati</taxon>
        <taxon>Pseudomonadota</taxon>
        <taxon>Betaproteobacteria</taxon>
        <taxon>Burkholderiales</taxon>
        <taxon>Comamonadaceae</taxon>
        <taxon>Comamonas</taxon>
    </lineage>
</organism>
<dbReference type="GO" id="GO:0051539">
    <property type="term" value="F:4 iron, 4 sulfur cluster binding"/>
    <property type="evidence" value="ECO:0007669"/>
    <property type="project" value="UniProtKB-KW"/>
</dbReference>
<keyword evidence="2" id="KW-0479">Metal-binding</keyword>
<evidence type="ECO:0000256" key="1">
    <source>
        <dbReference type="ARBA" id="ARBA00022485"/>
    </source>
</evidence>
<keyword evidence="1" id="KW-0004">4Fe-4S</keyword>
<dbReference type="GO" id="GO:0046872">
    <property type="term" value="F:metal ion binding"/>
    <property type="evidence" value="ECO:0007669"/>
    <property type="project" value="UniProtKB-KW"/>
</dbReference>
<evidence type="ECO:0000256" key="3">
    <source>
        <dbReference type="ARBA" id="ARBA00023004"/>
    </source>
</evidence>
<keyword evidence="4" id="KW-0411">Iron-sulfur</keyword>
<evidence type="ECO:0000313" key="7">
    <source>
        <dbReference type="EMBL" id="KGH17796.1"/>
    </source>
</evidence>
<evidence type="ECO:0000313" key="8">
    <source>
        <dbReference type="Proteomes" id="UP000029549"/>
    </source>
</evidence>
<evidence type="ECO:0000313" key="9">
    <source>
        <dbReference type="Proteomes" id="UP000029567"/>
    </source>
</evidence>
<dbReference type="InterPro" id="IPR050572">
    <property type="entry name" value="Fe-S_Ferredoxin"/>
</dbReference>
<reference evidence="8 9" key="1">
    <citation type="submission" date="2013-09" db="EMBL/GenBank/DDBJ databases">
        <title>High correlation between genotypes and phenotypes of environmental bacteria Comamonas testosteroni strains.</title>
        <authorList>
            <person name="Liu L."/>
            <person name="Zhu W."/>
            <person name="Xia X."/>
            <person name="Xu B."/>
            <person name="Luo M."/>
            <person name="Wang G."/>
        </authorList>
    </citation>
    <scope>NUCLEOTIDE SEQUENCE [LARGE SCALE GENOMIC DNA]</scope>
    <source>
        <strain evidence="7 8">DF2</strain>
        <strain evidence="6 9">JL14</strain>
    </source>
</reference>
<dbReference type="InterPro" id="IPR017896">
    <property type="entry name" value="4Fe4S_Fe-S-bd"/>
</dbReference>
<accession>A0A0K6HTE4</accession>
<dbReference type="PROSITE" id="PS00198">
    <property type="entry name" value="4FE4S_FER_1"/>
    <property type="match status" value="2"/>
</dbReference>
<accession>A0A0E3CHI5</accession>
<gene>
    <name evidence="6" type="ORF">P245_23735</name>
    <name evidence="7" type="ORF">P608_05580</name>
</gene>
<sequence length="109" mass="11696">MIEIISSERCTGCNICVHACPTNVFDMVKGQAPRIARQSDCQTCFMCELYCPEDALYVAPVADAAAHVDELAPATQALLGSYRASVGWGKGRQSTAALDASYELLARAH</sequence>
<dbReference type="SUPFAM" id="SSF54862">
    <property type="entry name" value="4Fe-4S ferredoxins"/>
    <property type="match status" value="1"/>
</dbReference>
<dbReference type="InterPro" id="IPR017900">
    <property type="entry name" value="4Fe4S_Fe_S_CS"/>
</dbReference>
<evidence type="ECO:0000256" key="4">
    <source>
        <dbReference type="ARBA" id="ARBA00023014"/>
    </source>
</evidence>
<keyword evidence="3" id="KW-0408">Iron</keyword>
<dbReference type="EMBL" id="AWTN01000127">
    <property type="protein sequence ID" value="KGG84597.1"/>
    <property type="molecule type" value="Genomic_DNA"/>
</dbReference>
<dbReference type="PANTHER" id="PTHR43687">
    <property type="entry name" value="ADENYLYLSULFATE REDUCTASE, BETA SUBUNIT"/>
    <property type="match status" value="1"/>
</dbReference>
<dbReference type="Proteomes" id="UP000029567">
    <property type="component" value="Unassembled WGS sequence"/>
</dbReference>
<comment type="caution">
    <text evidence="7">The sequence shown here is derived from an EMBL/GenBank/DDBJ whole genome shotgun (WGS) entry which is preliminary data.</text>
</comment>
<evidence type="ECO:0000313" key="6">
    <source>
        <dbReference type="EMBL" id="KGG84597.1"/>
    </source>
</evidence>
<dbReference type="AlphaFoldDB" id="A0A0E3CHI5"/>
<dbReference type="PROSITE" id="PS51379">
    <property type="entry name" value="4FE4S_FER_2"/>
    <property type="match status" value="2"/>
</dbReference>